<accession>A0A1S6U851</accession>
<dbReference type="AlphaFoldDB" id="A0A1S6U851"/>
<evidence type="ECO:0000256" key="1">
    <source>
        <dbReference type="ARBA" id="ARBA00023186"/>
    </source>
</evidence>
<dbReference type="Pfam" id="PF02613">
    <property type="entry name" value="Nitrate_red_del"/>
    <property type="match status" value="1"/>
</dbReference>
<dbReference type="PANTHER" id="PTHR34227:SF1">
    <property type="entry name" value="DIMETHYL SULFOXIDE REDUCTASE CHAPERONE-RELATED"/>
    <property type="match status" value="1"/>
</dbReference>
<organism evidence="2 3">
    <name type="scientific">Campylobacter pinnipediorum subsp. caledonicus</name>
    <dbReference type="NCBI Taxonomy" id="1874362"/>
    <lineage>
        <taxon>Bacteria</taxon>
        <taxon>Pseudomonadati</taxon>
        <taxon>Campylobacterota</taxon>
        <taxon>Epsilonproteobacteria</taxon>
        <taxon>Campylobacterales</taxon>
        <taxon>Campylobacteraceae</taxon>
        <taxon>Campylobacter</taxon>
    </lineage>
</organism>
<keyword evidence="1" id="KW-0143">Chaperone</keyword>
<dbReference type="Proteomes" id="UP000190868">
    <property type="component" value="Chromosome"/>
</dbReference>
<reference evidence="3" key="1">
    <citation type="submission" date="2016-09" db="EMBL/GenBank/DDBJ databases">
        <title>Comparative genomics of the Campylobacter concisus group.</title>
        <authorList>
            <person name="Miller W.G."/>
            <person name="Yee E."/>
            <person name="Chapman M.H."/>
            <person name="Huynh S."/>
            <person name="Bono J.L."/>
            <person name="On S.L.W."/>
            <person name="StLeger J."/>
            <person name="Foster G."/>
            <person name="Parker C.T."/>
        </authorList>
    </citation>
    <scope>NUCLEOTIDE SEQUENCE [LARGE SCALE GENOMIC DNA]</scope>
    <source>
        <strain evidence="3">RM18021</strain>
    </source>
</reference>
<evidence type="ECO:0000313" key="3">
    <source>
        <dbReference type="Proteomes" id="UP000190868"/>
    </source>
</evidence>
<gene>
    <name evidence="2" type="primary">fdhM</name>
    <name evidence="2" type="ORF">CPIN18021_1127</name>
</gene>
<evidence type="ECO:0000313" key="2">
    <source>
        <dbReference type="EMBL" id="AQW87926.1"/>
    </source>
</evidence>
<dbReference type="Gene3D" id="1.10.3480.10">
    <property type="entry name" value="TorD-like"/>
    <property type="match status" value="1"/>
</dbReference>
<dbReference type="PANTHER" id="PTHR34227">
    <property type="entry name" value="CHAPERONE PROTEIN YCDY"/>
    <property type="match status" value="1"/>
</dbReference>
<dbReference type="InterPro" id="IPR036411">
    <property type="entry name" value="TorD-like_sf"/>
</dbReference>
<dbReference type="GeneID" id="56566718"/>
<protein>
    <submittedName>
        <fullName evidence="2">Formate dehydrogenase-associated chaperone</fullName>
    </submittedName>
</protein>
<dbReference type="InterPro" id="IPR050289">
    <property type="entry name" value="TorD/DmsD_chaperones"/>
</dbReference>
<sequence>MTKEDKNNVLNARKIYYLLFSKLFVFNNTKDRYDGVLDILNIIKQSPLDETSSIGINNFLENFTDFDTLADEYDDIFHAPPRPLHNTFSYYEEGYSSGSACVRVRKILSKTNIRRDEKEFKENEDNIGFVFSLMFDFISYALNKNEKYEEFSKELFKTTINPFIDEFILNLYNHQNSKSYKSICLILQSFIEFERLYYGINKPNYENEKNIKTQNGISRSEMIRREANRARRKAEEQI</sequence>
<keyword evidence="3" id="KW-1185">Reference proteome</keyword>
<name>A0A1S6U851_9BACT</name>
<dbReference type="SUPFAM" id="SSF89155">
    <property type="entry name" value="TorD-like"/>
    <property type="match status" value="1"/>
</dbReference>
<dbReference type="RefSeq" id="WP_078423494.1">
    <property type="nucleotide sequence ID" value="NZ_CP017018.1"/>
</dbReference>
<dbReference type="InterPro" id="IPR020945">
    <property type="entry name" value="DMSO/NO3_reduct_chaperone"/>
</dbReference>
<dbReference type="KEGG" id="cpin:CPIN18020_1078"/>
<proteinExistence type="predicted"/>
<dbReference type="EMBL" id="CP017258">
    <property type="protein sequence ID" value="AQW87926.1"/>
    <property type="molecule type" value="Genomic_DNA"/>
</dbReference>